<gene>
    <name evidence="5" type="ORF">GCT13_25725</name>
</gene>
<feature type="region of interest" description="Disordered" evidence="1">
    <location>
        <begin position="1327"/>
        <end position="1360"/>
    </location>
</feature>
<feature type="domain" description="Type III secretion system effector HopBF1-like" evidence="4">
    <location>
        <begin position="1885"/>
        <end position="2069"/>
    </location>
</feature>
<keyword evidence="2" id="KW-0472">Membrane</keyword>
<dbReference type="Pfam" id="PF26324">
    <property type="entry name" value="HopBF1_kinase"/>
    <property type="match status" value="1"/>
</dbReference>
<feature type="compositionally biased region" description="Low complexity" evidence="1">
    <location>
        <begin position="3764"/>
        <end position="3774"/>
    </location>
</feature>
<name>A0A7X1NDY5_9BURK</name>
<evidence type="ECO:0000256" key="1">
    <source>
        <dbReference type="SAM" id="MobiDB-lite"/>
    </source>
</evidence>
<dbReference type="RefSeq" id="WP_152762914.1">
    <property type="nucleotide sequence ID" value="NZ_WHNP01000027.1"/>
</dbReference>
<dbReference type="InterPro" id="IPR054555">
    <property type="entry name" value="T3SS_HopBF1-like"/>
</dbReference>
<dbReference type="CDD" id="cd20900">
    <property type="entry name" value="HopBF1"/>
    <property type="match status" value="1"/>
</dbReference>
<proteinExistence type="predicted"/>
<feature type="region of interest" description="Disordered" evidence="1">
    <location>
        <begin position="1061"/>
        <end position="1116"/>
    </location>
</feature>
<comment type="caution">
    <text evidence="5">The sequence shown here is derived from an EMBL/GenBank/DDBJ whole genome shotgun (WGS) entry which is preliminary data.</text>
</comment>
<dbReference type="EMBL" id="WHNP01000027">
    <property type="protein sequence ID" value="MPW20192.1"/>
    <property type="molecule type" value="Genomic_DNA"/>
</dbReference>
<dbReference type="Pfam" id="PF16013">
    <property type="entry name" value="DUF4781"/>
    <property type="match status" value="1"/>
</dbReference>
<evidence type="ECO:0000313" key="6">
    <source>
        <dbReference type="Proteomes" id="UP000484381"/>
    </source>
</evidence>
<dbReference type="NCBIfam" id="NF012230">
    <property type="entry name" value="LWXIA_domain"/>
    <property type="match status" value="1"/>
</dbReference>
<dbReference type="Proteomes" id="UP000484381">
    <property type="component" value="Unassembled WGS sequence"/>
</dbReference>
<dbReference type="InterPro" id="IPR036779">
    <property type="entry name" value="LysM_dom_sf"/>
</dbReference>
<feature type="compositionally biased region" description="Polar residues" evidence="1">
    <location>
        <begin position="28"/>
        <end position="39"/>
    </location>
</feature>
<feature type="compositionally biased region" description="Polar residues" evidence="1">
    <location>
        <begin position="3775"/>
        <end position="3784"/>
    </location>
</feature>
<feature type="compositionally biased region" description="Low complexity" evidence="1">
    <location>
        <begin position="3793"/>
        <end position="3816"/>
    </location>
</feature>
<feature type="compositionally biased region" description="Basic and acidic residues" evidence="1">
    <location>
        <begin position="1217"/>
        <end position="1240"/>
    </location>
</feature>
<evidence type="ECO:0000259" key="4">
    <source>
        <dbReference type="Pfam" id="PF26324"/>
    </source>
</evidence>
<feature type="transmembrane region" description="Helical" evidence="2">
    <location>
        <begin position="3687"/>
        <end position="3704"/>
    </location>
</feature>
<feature type="region of interest" description="Disordered" evidence="1">
    <location>
        <begin position="2070"/>
        <end position="2095"/>
    </location>
</feature>
<dbReference type="Gene3D" id="3.10.350.10">
    <property type="entry name" value="LysM domain"/>
    <property type="match status" value="1"/>
</dbReference>
<organism evidence="5 6">
    <name type="scientific">Paraburkholderia franconis</name>
    <dbReference type="NCBI Taxonomy" id="2654983"/>
    <lineage>
        <taxon>Bacteria</taxon>
        <taxon>Pseudomonadati</taxon>
        <taxon>Pseudomonadota</taxon>
        <taxon>Betaproteobacteria</taxon>
        <taxon>Burkholderiales</taxon>
        <taxon>Burkholderiaceae</taxon>
        <taxon>Paraburkholderia</taxon>
    </lineage>
</organism>
<evidence type="ECO:0000313" key="5">
    <source>
        <dbReference type="EMBL" id="MPW20192.1"/>
    </source>
</evidence>
<feature type="compositionally biased region" description="Low complexity" evidence="1">
    <location>
        <begin position="1200"/>
        <end position="1215"/>
    </location>
</feature>
<keyword evidence="2" id="KW-1133">Transmembrane helix</keyword>
<feature type="domain" description="DUF4781" evidence="3">
    <location>
        <begin position="742"/>
        <end position="933"/>
    </location>
</feature>
<feature type="transmembrane region" description="Helical" evidence="2">
    <location>
        <begin position="3644"/>
        <end position="3666"/>
    </location>
</feature>
<feature type="region of interest" description="Disordered" evidence="1">
    <location>
        <begin position="1698"/>
        <end position="1741"/>
    </location>
</feature>
<dbReference type="InterPro" id="IPR031962">
    <property type="entry name" value="DUF4781"/>
</dbReference>
<evidence type="ECO:0000259" key="3">
    <source>
        <dbReference type="Pfam" id="PF16013"/>
    </source>
</evidence>
<feature type="transmembrane region" description="Helical" evidence="2">
    <location>
        <begin position="3741"/>
        <end position="3762"/>
    </location>
</feature>
<feature type="compositionally biased region" description="Low complexity" evidence="1">
    <location>
        <begin position="1061"/>
        <end position="1074"/>
    </location>
</feature>
<feature type="region of interest" description="Disordered" evidence="1">
    <location>
        <begin position="3764"/>
        <end position="3836"/>
    </location>
</feature>
<feature type="compositionally biased region" description="Basic and acidic residues" evidence="1">
    <location>
        <begin position="1698"/>
        <end position="1712"/>
    </location>
</feature>
<sequence length="3910" mass="415571">MLKIDGVGMGVNWMQFLDATLPKPKPQLPQTVTQPNTQRPPAAPQITVQVNANTDPSKPTNGEINDATTLIQTLAAQYRPPPPDITVDDPTTKAAQSAIQDAQTKYDNAATDEQTKYTTLTGLQGDPTASQTSINKAQTDYDNAHKATTAAGRELEVTTDAGYMIAYAQQADADKSAVAPAKSDYDAATAAMQKAMPGFDPKNPPSASDCKTPEQLGAYDKWQKASAAYSQAQGRESADIANSNLAYAQLQSHASDKDYSGAMDSGLARLNDKLAPLGLEVNAPPPVDAKTADTNLSQAADDANYANACLSAASDASHLADVQQTYDAVSGKFGPTVMNTTVAAQQTLLTHAQTNAQTSGAYLQMLYDQRAAGSAQSDYDAAQQASRAAYAANPHLHNLQPDGDPALNDAGNTLYQAQTQAGISHDSFVAAYGQSLAAQYGDAANGMQNQYDHRTMCVANDPMPLEIKGVKTIASAVQAADKRLTDAVSDRATQFQLTLAQDTLGKANDTLQLAQIQYDGWNQTHGGGTQQTPLPPLLNVPQQTAAPANVSLDVQVPYQINPYSKQLADARAAVTNANDRVNQLSLMSEGTHQQVLFDNFQAGLADNLLNPVSDSDKADYAKALDEFYASHRSEMSHSMLDQMSAATNKGAAYDFSKMTPDAQRNLIGQALGLPTMKNAPAQGVQYDGDALKTIDSVYGEIHKYGGDDAQVSVLPMVYAQKDAGVVQTALFKVTPKGGGDTHYIDDTGAQYSSVDNYIEHNHLSSDGTVDIATGYDHGTLQVKQSEAHHDSFLQSALHTIGASNVNLGTLIGGVVLDVAGGILDATGVAAPLGVALDVVGTDMIIGATAGAAVNAGYDLADRAYHDQTISPLDAGARADYINLVPLGAAGAAKAVPELVGTKLFSKAVTTVGLDADKTASVLTKGTNVTAKVTAFGGAIEAGGQLVYDSFTGKGNISRDVSSLVMNVALLKGHDVLKATSTGAVRKFSQFAARGTDGTTMSLDGQQVGVARVAARTDALTLDRAPATLDGHPVTVARDGTLMAGDRVLTYEGLPVRVLNRGNAAGNTGRAAQTGSGAVLDSDGSISILDRNPGNLVRRPSLKSYETSERVTVDEDGQLSLSDRLSLSHPDELASPEDAANKVAQIAGRNPDESSNDGPATVPDETAPQAGASKNTSADSGTPQPVARPRNESVDAQTVQSAAATARNTSSASASAGDRVRERSRQDASEADVAMRTDRRSRAASAAAWRRVDDPLARGNADEAQAPTTFRQRVVWSVLNRIDVSPEAADSNGLGIATGQLRMPAPVVEQTEIGNRTLYVVRHTLSEPVAPSKKPDDSTPAADEARAAPLRQAVDRSASRDEPIVVLDDGMTGTRAPQFTNGLNQTAIVAATARTVTQPEADGATSVDTAPGTPAAAAGYVRRASGLYVIDANVGADEAVPGARESEAPPRAGVYVARQPSHAEEQEEAPVARENNARANAVDEDSLVFAHPQMEVDAPADASQPGFFARLQMRFGGAPLPNEVSALAQQSGTLAQQLRMLNDSGWRVKVGRVGSGSRVDTQRRRVTLDGGLRDAGSMTYALAHEAKHAVESIQGQTGLDYSGRSRFTRKALEAEARAQINAFEARYEINLLSGGDIARNVRLPQLIQREADAWTPQNGYTRTVARLADAFGASPVSGGDGITYAEFYGNAYDRAARAKGDARNARDARDARDAQQAARTMPAPHTEDSGDARNVPPEGLPLPTDFHELTALRDARQANLNRAVGDAPLKGAVKLPDDLVDVLLTGSPHELALHDGLFEDWVLDDQPAIVVPIARPNAHGFERAQAVADITGSYVLTPRPEAPAEWATLAPRRIDTGLDGPVEFDARANAFHVTHADGSRSPIDPHAHLGMLLGAGGEKTALRLDDKTVVVYREIGDHVMRTGSSDRSSDALTRDSPERMIALTDQLKTLGAPHLAKIHGVTQIHGLPALVMDTYRASDRALTTAALKAPRGGYMSVYDTSLFTQRSIDSLSATRNWLVERNIEITDLQFLVRADGTFDLADAQAVTPETPPTPQSLARIDQLIGLARARVERQQQDEQTETPSVQTKPQRGVSDGDIELAHPEAEEVLQPDAFAQKPALITRVRMRFGGAPLPKEALDLVGHSDLLSEQMRLWKQAGWKAVRGRAGEGSRVDGGRKRIVIDGKFQQAGAMVYALAHEAGHATDLIEGGTGLDPGSVDAYVDSALAGEARAQLNAFTVRDQIKAASPGNVDIGAQLKLPDAIEQTYGHVSANDAASMQRLADAFGSVKPSLPGHADYRQMYEKQARSQNAGNALGSGAAAGAAAAAGSAAPHATAGSTAAPARSTAAAAPAQRLTDQAGAWLDANDLRKLTRIDGAHVPQLNELEHEAGRSAHVLIARKSARPADGGEHIQPEFLAEMKTDAHGKLGAPAMLPGKTLSSSTLKKLLRSGGAGRNERARYDFYVSPVSAETLARFGGASEIQASNTRQTWKAARSNGAIDHQVIDDIAALANAHKAAFRRPKLAAEAAQADTQQTIYAIDENTGKVLGYATLKSDAEVAQGLVAAATSFEPTWRYHEKTPFGDTEIAPHDLSDAFRRRAKGIPVNRAGRRGVKFAVSALEPSRVDSLGGFLGKEAAKAAADGKTIDTDKPPRMKLGDVGQRGMEIGTKLVVNAPRHVGRAARKAVALLRRQQAATQAVNQAMTRAAARSAQDDALLAPNLLPAKDKPLEATDFSGQNALHLQRAFDSDALAADHHVYVYDTEGPLVKALTRPIGVIARRGESLQWFDELRKANNPDARGVPVDQMPIGRGRYGANIHFLVTNLKPEQFFEHVGATQLEAARTRKVEFEAQLKARRSNGAGGASGARARSLQAVSQRLRQGIEEAKNEIDHFNPQRRVSVAWKSGKSLRAFAQSADALDIQPYQPGLASTTVAESNLRHGSSDAKKWFATHALVKAYNARRSLPDERRLKLTGTAQTVMVDSKLWTSLGNALYVAREVTTMPFRSVPMLGARLGRRFSVAQVANRRMIQLFVRLAPELQRRLAPMSRAYSLRDDPKLFTAQVKRYGGVMPIVSLVVDPHSLAAALGKSHDREFLKDVKALGDQQHATYDAEHNVIEPAPDSDGKALALDELQHLHGWLDEASKAGFAIRLETAPSRALVAKGDRRFQAGTDDTYHEYVRTFGALEQWAIDHPDRIAPTVTVTFHGWDAVPESVPGSGQVKLLRAVLERGALDWVHMGLSYGTHGADFIANQDLTTSLARTIVDYARRAPDRLARLHGADALTRVFERVNEQTLADQQELLFAEVARLGRAEGMTPEEIDALRCQLCEGNTTALLNRARKATIDFASPDWRAADRASMTQRLARDFAKDWDAEVGVHLNLAPVKTKPAPASGAATDPVEYWRDEVVGDPALRNDGTKPISASRKTAAQLTAEPIDPQDRASAELHALRVHGRYGGRKGLIQTGALVGAGLPSLGVLGGNALHLLKTFGSEGLHQTTTSLLAGTRGGRVFQALHQGAVESLKNGDPRVFDAVVDRLERGLRRQLGPNEISKQRVEQLALLAKEGKVKAGQLRAMQRAGMLTFEEAHAHTKAIAADMLAQMQAVVGGTSLKGLHRGSPRHHFGLLGRGAAVISYGATMATNVATFVGHPALAPLLTSIGAGLTATYTGIVYFNSAYHVNAEKRFRSTRFAQAAGDYVATAAGFASGIAQLGSGHPWLGSIAITSATILGAGRLHTQFPNATPGMDRFPTMLALVPVGIFTGTLIQSFFSGGSSNNQNRQNHASANLNGNAPQPGVSAVPAPGVTGTPGAGATQAPVTPTQTPTQPPTPSAQPSTGQPKNTAAPPKAYFVVENDSLWVIAERNRKSLLDAAHVARDDQRHMTRGEQDVAAYNEILQLNPQVAKHPTQIRPGEKIIVG</sequence>
<evidence type="ECO:0000256" key="2">
    <source>
        <dbReference type="SAM" id="Phobius"/>
    </source>
</evidence>
<feature type="region of interest" description="Disordered" evidence="1">
    <location>
        <begin position="23"/>
        <end position="42"/>
    </location>
</feature>
<protein>
    <submittedName>
        <fullName evidence="5">LWXIA domain-containing protein</fullName>
    </submittedName>
</protein>
<accession>A0A7X1NDY5</accession>
<keyword evidence="2" id="KW-0812">Transmembrane</keyword>
<feature type="region of interest" description="Disordered" evidence="1">
    <location>
        <begin position="1147"/>
        <end position="1248"/>
    </location>
</feature>
<feature type="compositionally biased region" description="Polar residues" evidence="1">
    <location>
        <begin position="1171"/>
        <end position="1182"/>
    </location>
</feature>
<reference evidence="5 6" key="1">
    <citation type="submission" date="2019-10" db="EMBL/GenBank/DDBJ databases">
        <title>Paraburkholderia sp. isolated from nodules of Mimosa pudica from Brazilian Atlantic Forest soils.</title>
        <authorList>
            <person name="Paulitsch F."/>
            <person name="Hungria M."/>
            <person name="Dall'Agnol R."/>
        </authorList>
    </citation>
    <scope>NUCLEOTIDE SEQUENCE [LARGE SCALE GENOMIC DNA]</scope>
    <source>
        <strain evidence="5 6">CNPSo 3157</strain>
    </source>
</reference>
<keyword evidence="6" id="KW-1185">Reference proteome</keyword>